<evidence type="ECO:0000256" key="1">
    <source>
        <dbReference type="SAM" id="SignalP"/>
    </source>
</evidence>
<feature type="signal peptide" evidence="1">
    <location>
        <begin position="1"/>
        <end position="18"/>
    </location>
</feature>
<reference evidence="3" key="1">
    <citation type="journal article" date="2019" name="Int. J. Syst. Evol. Microbiol.">
        <title>The Global Catalogue of Microorganisms (GCM) 10K type strain sequencing project: providing services to taxonomists for standard genome sequencing and annotation.</title>
        <authorList>
            <consortium name="The Broad Institute Genomics Platform"/>
            <consortium name="The Broad Institute Genome Sequencing Center for Infectious Disease"/>
            <person name="Wu L."/>
            <person name="Ma J."/>
        </authorList>
    </citation>
    <scope>NUCLEOTIDE SEQUENCE [LARGE SCALE GENOMIC DNA]</scope>
    <source>
        <strain evidence="3">JCM 17705</strain>
    </source>
</reference>
<dbReference type="EMBL" id="BAABFT010000002">
    <property type="protein sequence ID" value="GAA4314231.1"/>
    <property type="molecule type" value="Genomic_DNA"/>
</dbReference>
<evidence type="ECO:0000313" key="3">
    <source>
        <dbReference type="Proteomes" id="UP001500582"/>
    </source>
</evidence>
<dbReference type="Proteomes" id="UP001500582">
    <property type="component" value="Unassembled WGS sequence"/>
</dbReference>
<feature type="chain" id="PRO_5045510138" evidence="1">
    <location>
        <begin position="19"/>
        <end position="482"/>
    </location>
</feature>
<gene>
    <name evidence="2" type="ORF">GCM10023149_10320</name>
</gene>
<protein>
    <submittedName>
        <fullName evidence="2">Uncharacterized protein</fullName>
    </submittedName>
</protein>
<accession>A0ABP8G010</accession>
<sequence length="482" mass="54016">MKYLLYLVTLAFCTHATAQIKVTQGSNSQPFTLTKHPSFSSYSNATANYFITSRTEHFENINNMVVADKTGNIIAANDVRLNMGVFNNTYGVDKLIVTGNGPVVFVENHSKAALKNTFSVRSVDNNGTISNTETVIGVIDFLKMSNPGKWYVALSPDHKHIAVVAQSPHQKNIPDQFTYYLLDENFKETGKGQFSFAGNTKEISVWDFLASDKGDLYLLSEDYDQSYKLPMIYKYSINGQPTIIPVLLPDPKLRNLSYTYKVNPDGDLIIAGYTQKKQSFTAGDVQATGTYLFTTAKPAEPKIFAFEKPVTNMTAINIIFNGDTFYLIGEQFKEEKEQFKGNALSAAALDDVYNYQHNDVGVTGFSAAFVKKFDIFMSRKWVGHEYDQDLAIASGIMNNKLALIYNDEYGKYIDDKFRRYTKLPVAVLITNDGLMETPVNFAKQLDVVVSTYTLYPQFFNNSDGKMVLISGNMQSVKTVSFQ</sequence>
<name>A0ABP8G010_9SPHI</name>
<evidence type="ECO:0000313" key="2">
    <source>
        <dbReference type="EMBL" id="GAA4314231.1"/>
    </source>
</evidence>
<keyword evidence="3" id="KW-1185">Reference proteome</keyword>
<organism evidence="2 3">
    <name type="scientific">Mucilaginibacter gynuensis</name>
    <dbReference type="NCBI Taxonomy" id="1302236"/>
    <lineage>
        <taxon>Bacteria</taxon>
        <taxon>Pseudomonadati</taxon>
        <taxon>Bacteroidota</taxon>
        <taxon>Sphingobacteriia</taxon>
        <taxon>Sphingobacteriales</taxon>
        <taxon>Sphingobacteriaceae</taxon>
        <taxon>Mucilaginibacter</taxon>
    </lineage>
</organism>
<dbReference type="SUPFAM" id="SSF82171">
    <property type="entry name" value="DPP6 N-terminal domain-like"/>
    <property type="match status" value="1"/>
</dbReference>
<comment type="caution">
    <text evidence="2">The sequence shown here is derived from an EMBL/GenBank/DDBJ whole genome shotgun (WGS) entry which is preliminary data.</text>
</comment>
<proteinExistence type="predicted"/>
<dbReference type="RefSeq" id="WP_345209939.1">
    <property type="nucleotide sequence ID" value="NZ_BAABFT010000002.1"/>
</dbReference>
<keyword evidence="1" id="KW-0732">Signal</keyword>